<keyword evidence="2" id="KW-0598">Phosphotransferase system</keyword>
<evidence type="ECO:0000313" key="5">
    <source>
        <dbReference type="EMBL" id="GAA1869595.1"/>
    </source>
</evidence>
<dbReference type="Proteomes" id="UP001501094">
    <property type="component" value="Unassembled WGS sequence"/>
</dbReference>
<evidence type="ECO:0000256" key="1">
    <source>
        <dbReference type="ARBA" id="ARBA00022679"/>
    </source>
</evidence>
<dbReference type="InterPro" id="IPR001996">
    <property type="entry name" value="PTS_IIB_1"/>
</dbReference>
<accession>A0ABP4ZY45</accession>
<keyword evidence="1" id="KW-0808">Transferase</keyword>
<dbReference type="Gene3D" id="3.30.1360.60">
    <property type="entry name" value="Glucose permease domain IIB"/>
    <property type="match status" value="1"/>
</dbReference>
<evidence type="ECO:0000256" key="2">
    <source>
        <dbReference type="ARBA" id="ARBA00022683"/>
    </source>
</evidence>
<dbReference type="EMBL" id="BAAANL010000006">
    <property type="protein sequence ID" value="GAA1869595.1"/>
    <property type="molecule type" value="Genomic_DNA"/>
</dbReference>
<evidence type="ECO:0000259" key="4">
    <source>
        <dbReference type="PROSITE" id="PS51098"/>
    </source>
</evidence>
<keyword evidence="6" id="KW-1185">Reference proteome</keyword>
<dbReference type="PROSITE" id="PS51098">
    <property type="entry name" value="PTS_EIIB_TYPE_1"/>
    <property type="match status" value="1"/>
</dbReference>
<dbReference type="InterPro" id="IPR036878">
    <property type="entry name" value="Glu_permease_IIB"/>
</dbReference>
<evidence type="ECO:0000313" key="6">
    <source>
        <dbReference type="Proteomes" id="UP001501094"/>
    </source>
</evidence>
<protein>
    <recommendedName>
        <fullName evidence="4">PTS EIIB type-1 domain-containing protein</fullName>
    </recommendedName>
</protein>
<evidence type="ECO:0000256" key="3">
    <source>
        <dbReference type="PROSITE-ProRule" id="PRU00421"/>
    </source>
</evidence>
<dbReference type="SUPFAM" id="SSF55604">
    <property type="entry name" value="Glucose permease domain IIB"/>
    <property type="match status" value="1"/>
</dbReference>
<organism evidence="5 6">
    <name type="scientific">Myceligenerans crystallogenes</name>
    <dbReference type="NCBI Taxonomy" id="316335"/>
    <lineage>
        <taxon>Bacteria</taxon>
        <taxon>Bacillati</taxon>
        <taxon>Actinomycetota</taxon>
        <taxon>Actinomycetes</taxon>
        <taxon>Micrococcales</taxon>
        <taxon>Promicromonosporaceae</taxon>
        <taxon>Myceligenerans</taxon>
    </lineage>
</organism>
<sequence length="77" mass="7995">MDSKARRIVAALGGIANVAGVEGRTPRLRADITDLGKVDLAALRAADTHGLFKSGSTLEIHVGDDAGRVAAEIAQMR</sequence>
<name>A0ABP4ZY45_9MICO</name>
<feature type="domain" description="PTS EIIB type-1" evidence="4">
    <location>
        <begin position="2"/>
        <end position="77"/>
    </location>
</feature>
<comment type="caution">
    <text evidence="3">Lacks conserved residue(s) required for the propagation of feature annotation.</text>
</comment>
<reference evidence="6" key="1">
    <citation type="journal article" date="2019" name="Int. J. Syst. Evol. Microbiol.">
        <title>The Global Catalogue of Microorganisms (GCM) 10K type strain sequencing project: providing services to taxonomists for standard genome sequencing and annotation.</title>
        <authorList>
            <consortium name="The Broad Institute Genomics Platform"/>
            <consortium name="The Broad Institute Genome Sequencing Center for Infectious Disease"/>
            <person name="Wu L."/>
            <person name="Ma J."/>
        </authorList>
    </citation>
    <scope>NUCLEOTIDE SEQUENCE [LARGE SCALE GENOMIC DNA]</scope>
    <source>
        <strain evidence="6">JCM 14326</strain>
    </source>
</reference>
<proteinExistence type="predicted"/>
<gene>
    <name evidence="5" type="ORF">GCM10009751_30540</name>
</gene>
<comment type="caution">
    <text evidence="5">The sequence shown here is derived from an EMBL/GenBank/DDBJ whole genome shotgun (WGS) entry which is preliminary data.</text>
</comment>
<dbReference type="RefSeq" id="WP_344104489.1">
    <property type="nucleotide sequence ID" value="NZ_BAAANL010000006.1"/>
</dbReference>